<feature type="compositionally biased region" description="Polar residues" evidence="1">
    <location>
        <begin position="308"/>
        <end position="352"/>
    </location>
</feature>
<protein>
    <submittedName>
        <fullName evidence="2">RHS repeat-associated core domain-containing protein</fullName>
    </submittedName>
</protein>
<feature type="compositionally biased region" description="Basic and acidic residues" evidence="1">
    <location>
        <begin position="298"/>
        <end position="307"/>
    </location>
</feature>
<dbReference type="InterPro" id="IPR050708">
    <property type="entry name" value="T6SS_VgrG/RHS"/>
</dbReference>
<gene>
    <name evidence="2" type="ORF">AAFP95_08065</name>
</gene>
<reference evidence="2 3" key="1">
    <citation type="submission" date="2024-04" db="EMBL/GenBank/DDBJ databases">
        <title>Genome sequencing and assembly of rice foliar adapted Chryseobacterium endophyticum OsEnb-ALM-A6.</title>
        <authorList>
            <person name="Kumar S."/>
            <person name="Javed M."/>
            <person name="Chouhan V."/>
            <person name="Charishma K."/>
            <person name="Patel A."/>
            <person name="Kumar M."/>
            <person name="Sahu K.P."/>
            <person name="Kumar A."/>
        </authorList>
    </citation>
    <scope>NUCLEOTIDE SEQUENCE [LARGE SCALE GENOMIC DNA]</scope>
    <source>
        <strain evidence="2 3">OsEnb-ALM-A6</strain>
    </source>
</reference>
<name>A0AAU6WSK8_9FLAO</name>
<evidence type="ECO:0000256" key="1">
    <source>
        <dbReference type="SAM" id="MobiDB-lite"/>
    </source>
</evidence>
<feature type="region of interest" description="Disordered" evidence="1">
    <location>
        <begin position="291"/>
        <end position="368"/>
    </location>
</feature>
<dbReference type="InterPro" id="IPR022385">
    <property type="entry name" value="Rhs_assc_core"/>
</dbReference>
<dbReference type="AlphaFoldDB" id="A0AAU6WSK8"/>
<dbReference type="RefSeq" id="WP_345767366.1">
    <property type="nucleotide sequence ID" value="NZ_CP154834.1"/>
</dbReference>
<dbReference type="Gene3D" id="2.180.10.10">
    <property type="entry name" value="RHS repeat-associated core"/>
    <property type="match status" value="1"/>
</dbReference>
<dbReference type="Proteomes" id="UP001463665">
    <property type="component" value="Chromosome"/>
</dbReference>
<dbReference type="PANTHER" id="PTHR32305:SF15">
    <property type="entry name" value="PROTEIN RHSA-RELATED"/>
    <property type="match status" value="1"/>
</dbReference>
<dbReference type="EMBL" id="CP154834">
    <property type="protein sequence ID" value="XAO75799.1"/>
    <property type="molecule type" value="Genomic_DNA"/>
</dbReference>
<dbReference type="PANTHER" id="PTHR32305">
    <property type="match status" value="1"/>
</dbReference>
<keyword evidence="3" id="KW-1185">Reference proteome</keyword>
<dbReference type="NCBIfam" id="TIGR03696">
    <property type="entry name" value="Rhs_assc_core"/>
    <property type="match status" value="1"/>
</dbReference>
<sequence length="368" mass="41510">MAPQARAMERQAYSLDNFVPLNPTPVMLKNPDLEFFPTAEGFYDYKKDQYIYQYKDHLGNVRISFGRNSSGALQLVDVNDYYPFGMNHLKSGNSFFGAGSYKNYKFQEQELQETGFYNFKWRNYMPDVGRFFNIDPLAEKLPYNSTYAFAENRVIDGRELEGLEWVTVKNDQGKTIERKLTVSVTNDAGLNERQYNRLIESIKTDFSSVFGADGARAQLTISDNSTMKVNLSNQVSTPLTDANDSEYSTYQGGVTAIRGESQVNSFSVTAKVDGTRRETSDITRSFNHEAAHSAGLDHPWENRDHVSDVNQNSPTVQPNTIKSNLLNSGANPNDNYKLNASGTNLTPGQFNSMDRKIQSQQPRPPQNP</sequence>
<accession>A0AAU6WSK8</accession>
<evidence type="ECO:0000313" key="2">
    <source>
        <dbReference type="EMBL" id="XAO75799.1"/>
    </source>
</evidence>
<evidence type="ECO:0000313" key="3">
    <source>
        <dbReference type="Proteomes" id="UP001463665"/>
    </source>
</evidence>
<proteinExistence type="predicted"/>
<organism evidence="2 3">
    <name type="scientific">Chryseobacterium endophyticum</name>
    <dbReference type="NCBI Taxonomy" id="1854762"/>
    <lineage>
        <taxon>Bacteria</taxon>
        <taxon>Pseudomonadati</taxon>
        <taxon>Bacteroidota</taxon>
        <taxon>Flavobacteriia</taxon>
        <taxon>Flavobacteriales</taxon>
        <taxon>Weeksellaceae</taxon>
        <taxon>Chryseobacterium group</taxon>
        <taxon>Chryseobacterium</taxon>
    </lineage>
</organism>